<feature type="region of interest" description="Disordered" evidence="1">
    <location>
        <begin position="311"/>
        <end position="363"/>
    </location>
</feature>
<feature type="non-terminal residue" evidence="2">
    <location>
        <position position="1"/>
    </location>
</feature>
<protein>
    <submittedName>
        <fullName evidence="2">Uncharacterized protein</fullName>
    </submittedName>
</protein>
<evidence type="ECO:0000313" key="2">
    <source>
        <dbReference type="EMBL" id="CAE7515042.1"/>
    </source>
</evidence>
<evidence type="ECO:0000313" key="3">
    <source>
        <dbReference type="Proteomes" id="UP000601435"/>
    </source>
</evidence>
<feature type="region of interest" description="Disordered" evidence="1">
    <location>
        <begin position="162"/>
        <end position="195"/>
    </location>
</feature>
<comment type="caution">
    <text evidence="2">The sequence shown here is derived from an EMBL/GenBank/DDBJ whole genome shotgun (WGS) entry which is preliminary data.</text>
</comment>
<name>A0A812T3U7_9DINO</name>
<feature type="region of interest" description="Disordered" evidence="1">
    <location>
        <begin position="600"/>
        <end position="634"/>
    </location>
</feature>
<keyword evidence="3" id="KW-1185">Reference proteome</keyword>
<proteinExistence type="predicted"/>
<accession>A0A812T3U7</accession>
<sequence>PSLPALGSEEGQHFKEYAVARDFDAEKFHLKTSELEATKAGKTLWAWLWSTSTRPVERAREFGSESETDTKPCGAHRVEWIDRDGDHRLAGAPCKLGGTNVCPLLVEDRLDETGEMAMCPQHAFDYERRRRVQQCFAVGCLHAGVEDDEGLRRRRFHPVLRRTSFRKRSPARSDPGEGDDPEEPELPPRGHPPTKEIKRLLDEIRTEVGAAKKARDKSPGGTPKSSIQKNLAKLGLLDSPQREHPLSILEEFFNQFAEGKDMGLTEEGVRANLAVERGMSLREITQGLLKQALDEQAKGQRGLSKFVRAWQQSSTRTSSPSSLARGSSVPSWETVDSPDRALPATPPGPPPALPISNPGIYGMEDRKAGAAEGASSFESIAKAIQSQSAQIASLVKSHAESAALPPGAVKRLNRTATSTMSSSVQESRAADFVPQTDAELDAYVMEIRANKTGNDQRPPPPTRLEDWEGRVRRQNDVWSLVYGAEWKPVRGHALELLLEWHQGEPHKWPLTVIMEVWEELHWRFFEELKETLRLLKKEAGRDTMSLQDLKFHALLPNSSGTAWLELPRTFDLRRPDGWFSSEVLPRIERRQERMLWRLTCEGGRGGKPTGSAHAGGDARTDPAAKPNFRNLWGPKLTPEEVNRAKERAPLDKDGVLLCWGALTHMGCNNPSCQRSHADLQGKFETLEPCVQMQLLRRGGLRRMKCETRESVAEKIKALRAGVAKDRASKLEGRKSGQATEVEDKPASTRAGGEAVVPTEIPAEFGIVDFTTAEEELREALKGPDACWLETVDNPQNVLEASLAEILGDMATYGLGDLAAEASRILEAKCEHRAGSVGGMVVSDIVWEPGQPGRGTAVIEGATWTVWDYKEEVLMSDELAAMLRQPEEGVERRQCVTKAVAAGVVWRCLARRPTIAEVDEKSLCLRLEQTRQALEAQSMMMGEPAPRVAPIEAEIRVFSHDIVRASHDKDFRSLEVFPLQELGWPLLPGVYACGGVDPATGFGSGGGEDSSIHANGAPQEEETRAGGTHRGLDHLERNPKDVGHYSGWLDELDGVEDIFTRAGSMEYHAPSEQAKTKAKHYIDLARKGGPGTPEAWAELCEKGRDLVKHAGSVRLAAESLWEVREEELGPVISSPFDAVDKMLPDRSVAPDKRIVHDQRVINGGTDKEWHPPAVQPRHEQIARLVLRAKAHLPGTEILMSKKDVAGAFRLLWVDPRDADLFAGDLPWVPEEVEPGVRESEGVEMTVVYLVNLSWGFESRVLVDDNVLVEPWIGLRPWVAGEVYEAGVKLMLGEAAVNREKDLVEGPFRTFQTVWGLDMDTATEEIHLPERRITTGWTVIVRGLKNELKAADRFLGTESEGGARVRPKLAVHDDAEEEDNAWRDLWELFEEVRWLCTRPETWPTKFGAGMKELLPPRERLALAGEWDAGTIFVSSDATKVKIAAIDWTNGVALRMSAASAAAWVQRCQEGDEIAIHVAEMLSLLAFACHVGPRWSGRVVLYGGDNKIVREEPA</sequence>
<evidence type="ECO:0000256" key="1">
    <source>
        <dbReference type="SAM" id="MobiDB-lite"/>
    </source>
</evidence>
<gene>
    <name evidence="2" type="ORF">SNEC2469_LOCUS14720</name>
</gene>
<feature type="compositionally biased region" description="Acidic residues" evidence="1">
    <location>
        <begin position="176"/>
        <end position="185"/>
    </location>
</feature>
<feature type="compositionally biased region" description="Pro residues" evidence="1">
    <location>
        <begin position="344"/>
        <end position="353"/>
    </location>
</feature>
<reference evidence="2" key="1">
    <citation type="submission" date="2021-02" db="EMBL/GenBank/DDBJ databases">
        <authorList>
            <person name="Dougan E. K."/>
            <person name="Rhodes N."/>
            <person name="Thang M."/>
            <person name="Chan C."/>
        </authorList>
    </citation>
    <scope>NUCLEOTIDE SEQUENCE</scope>
</reference>
<feature type="region of interest" description="Disordered" evidence="1">
    <location>
        <begin position="726"/>
        <end position="753"/>
    </location>
</feature>
<feature type="region of interest" description="Disordered" evidence="1">
    <location>
        <begin position="1001"/>
        <end position="1036"/>
    </location>
</feature>
<dbReference type="Proteomes" id="UP000601435">
    <property type="component" value="Unassembled WGS sequence"/>
</dbReference>
<feature type="compositionally biased region" description="Low complexity" evidence="1">
    <location>
        <begin position="313"/>
        <end position="322"/>
    </location>
</feature>
<organism evidence="2 3">
    <name type="scientific">Symbiodinium necroappetens</name>
    <dbReference type="NCBI Taxonomy" id="1628268"/>
    <lineage>
        <taxon>Eukaryota</taxon>
        <taxon>Sar</taxon>
        <taxon>Alveolata</taxon>
        <taxon>Dinophyceae</taxon>
        <taxon>Suessiales</taxon>
        <taxon>Symbiodiniaceae</taxon>
        <taxon>Symbiodinium</taxon>
    </lineage>
</organism>
<dbReference type="EMBL" id="CAJNJA010023706">
    <property type="protein sequence ID" value="CAE7515042.1"/>
    <property type="molecule type" value="Genomic_DNA"/>
</dbReference>